<sequence length="112" mass="12915">MVVYVIPQSRSQRVLSLWVYTGILICAVRSKCKVLTVSDQFSTLNFVLNGMKINSAVSDYQINLKANKKWYLFRINYEGTPNLLVVLCQHCGLFHRIIDLFGTEKLLDVWTN</sequence>
<dbReference type="AlphaFoldDB" id="A0A087VXH8"/>
<protein>
    <submittedName>
        <fullName evidence="1">Uncharacterized protein</fullName>
    </submittedName>
</protein>
<accession>A0A087VXH8</accession>
<keyword evidence="2" id="KW-1185">Reference proteome</keyword>
<dbReference type="EMBL" id="LN902843">
    <property type="protein sequence ID" value="CDI96850.1"/>
    <property type="molecule type" value="Genomic_DNA"/>
</dbReference>
<organism evidence="1 2">
    <name type="scientific">Echinococcus multilocularis</name>
    <name type="common">Fox tapeworm</name>
    <dbReference type="NCBI Taxonomy" id="6211"/>
    <lineage>
        <taxon>Eukaryota</taxon>
        <taxon>Metazoa</taxon>
        <taxon>Spiralia</taxon>
        <taxon>Lophotrochozoa</taxon>
        <taxon>Platyhelminthes</taxon>
        <taxon>Cestoda</taxon>
        <taxon>Eucestoda</taxon>
        <taxon>Cyclophyllidea</taxon>
        <taxon>Taeniidae</taxon>
        <taxon>Echinococcus</taxon>
    </lineage>
</organism>
<evidence type="ECO:0000313" key="2">
    <source>
        <dbReference type="Proteomes" id="UP000017246"/>
    </source>
</evidence>
<gene>
    <name evidence="1" type="ORF">EmuJ_000057800</name>
</gene>
<dbReference type="Proteomes" id="UP000017246">
    <property type="component" value="Unassembled WGS sequence"/>
</dbReference>
<reference evidence="1" key="2">
    <citation type="submission" date="2015-11" db="EMBL/GenBank/DDBJ databases">
        <authorList>
            <person name="Zhang Y."/>
            <person name="Guo Z."/>
        </authorList>
    </citation>
    <scope>NUCLEOTIDE SEQUENCE</scope>
</reference>
<reference evidence="1" key="1">
    <citation type="journal article" date="2013" name="Nature">
        <title>The genomes of four tapeworm species reveal adaptations to parasitism.</title>
        <authorList>
            <person name="Tsai I.J."/>
            <person name="Zarowiecki M."/>
            <person name="Holroyd N."/>
            <person name="Garciarrubio A."/>
            <person name="Sanchez-Flores A."/>
            <person name="Brooks K.L."/>
            <person name="Tracey A."/>
            <person name="Bobes R.J."/>
            <person name="Fragoso G."/>
            <person name="Sciutto E."/>
            <person name="Aslett M."/>
            <person name="Beasley H."/>
            <person name="Bennett H.M."/>
            <person name="Cai J."/>
            <person name="Camicia F."/>
            <person name="Clark R."/>
            <person name="Cucher M."/>
            <person name="De Silva N."/>
            <person name="Day T.A."/>
            <person name="Deplazes P."/>
            <person name="Estrada K."/>
            <person name="Fernandez C."/>
            <person name="Holland P.W."/>
            <person name="Hou J."/>
            <person name="Hu S."/>
            <person name="Huckvale T."/>
            <person name="Hung S.S."/>
            <person name="Kamenetzky L."/>
            <person name="Keane J.A."/>
            <person name="Kiss F."/>
            <person name="Koziol U."/>
            <person name="Lambert O."/>
            <person name="Liu K."/>
            <person name="Luo X."/>
            <person name="Luo Y."/>
            <person name="Macchiaroli N."/>
            <person name="Nichol S."/>
            <person name="Paps J."/>
            <person name="Parkinson J."/>
            <person name="Pouchkina-Stantcheva N."/>
            <person name="Riddiford N."/>
            <person name="Rosenzvit M."/>
            <person name="Salinas G."/>
            <person name="Wasmuth J.D."/>
            <person name="Zamanian M."/>
            <person name="Zheng Y."/>
            <person name="Cai X."/>
            <person name="Soberon X."/>
            <person name="Olson P.D."/>
            <person name="Laclette J.P."/>
            <person name="Brehm K."/>
            <person name="Berriman M."/>
            <person name="Garciarrubio A."/>
            <person name="Bobes R.J."/>
            <person name="Fragoso G."/>
            <person name="Sanchez-Flores A."/>
            <person name="Estrada K."/>
            <person name="Cevallos M.A."/>
            <person name="Morett E."/>
            <person name="Gonzalez V."/>
            <person name="Portillo T."/>
            <person name="Ochoa-Leyva A."/>
            <person name="Jose M.V."/>
            <person name="Sciutto E."/>
            <person name="Landa A."/>
            <person name="Jimenez L."/>
            <person name="Valdes V."/>
            <person name="Carrero J.C."/>
            <person name="Larralde C."/>
            <person name="Morales-Montor J."/>
            <person name="Limon-Lason J."/>
            <person name="Soberon X."/>
            <person name="Laclette J.P."/>
        </authorList>
    </citation>
    <scope>NUCLEOTIDE SEQUENCE [LARGE SCALE GENOMIC DNA]</scope>
</reference>
<name>A0A087VXH8_ECHMU</name>
<proteinExistence type="predicted"/>
<evidence type="ECO:0000313" key="1">
    <source>
        <dbReference type="EMBL" id="CDI96850.1"/>
    </source>
</evidence>